<dbReference type="Pfam" id="PF13439">
    <property type="entry name" value="Glyco_transf_4"/>
    <property type="match status" value="1"/>
</dbReference>
<name>A0A1N7GEI2_9ACTN</name>
<gene>
    <name evidence="5" type="ORF">SAMN05421833_12851</name>
</gene>
<dbReference type="AlphaFoldDB" id="A0A1N7GEI2"/>
<dbReference type="InterPro" id="IPR028098">
    <property type="entry name" value="Glyco_trans_4-like_N"/>
</dbReference>
<dbReference type="PANTHER" id="PTHR12526:SF635">
    <property type="entry name" value="GLYCOSYL TRANSFERASE GROUP 1"/>
    <property type="match status" value="1"/>
</dbReference>
<organism evidence="5 6">
    <name type="scientific">Microbispora rosea</name>
    <dbReference type="NCBI Taxonomy" id="58117"/>
    <lineage>
        <taxon>Bacteria</taxon>
        <taxon>Bacillati</taxon>
        <taxon>Actinomycetota</taxon>
        <taxon>Actinomycetes</taxon>
        <taxon>Streptosporangiales</taxon>
        <taxon>Streptosporangiaceae</taxon>
        <taxon>Microbispora</taxon>
    </lineage>
</organism>
<dbReference type="Proteomes" id="UP000186096">
    <property type="component" value="Unassembled WGS sequence"/>
</dbReference>
<dbReference type="SUPFAM" id="SSF53756">
    <property type="entry name" value="UDP-Glycosyltransferase/glycogen phosphorylase"/>
    <property type="match status" value="1"/>
</dbReference>
<dbReference type="EMBL" id="FTNI01000028">
    <property type="protein sequence ID" value="SIS10983.1"/>
    <property type="molecule type" value="Genomic_DNA"/>
</dbReference>
<dbReference type="GO" id="GO:0016757">
    <property type="term" value="F:glycosyltransferase activity"/>
    <property type="evidence" value="ECO:0007669"/>
    <property type="project" value="UniProtKB-KW"/>
</dbReference>
<dbReference type="STRING" id="58117.SAMN05421833_12851"/>
<feature type="domain" description="Glycosyl transferase family 1" evidence="3">
    <location>
        <begin position="193"/>
        <end position="325"/>
    </location>
</feature>
<feature type="domain" description="Glycosyltransferase subfamily 4-like N-terminal" evidence="4">
    <location>
        <begin position="24"/>
        <end position="165"/>
    </location>
</feature>
<dbReference type="Pfam" id="PF00534">
    <property type="entry name" value="Glycos_transf_1"/>
    <property type="match status" value="1"/>
</dbReference>
<accession>A0A1N7GEI2</accession>
<keyword evidence="1" id="KW-0328">Glycosyltransferase</keyword>
<evidence type="ECO:0000313" key="6">
    <source>
        <dbReference type="Proteomes" id="UP000186096"/>
    </source>
</evidence>
<dbReference type="RefSeq" id="WP_076440420.1">
    <property type="nucleotide sequence ID" value="NZ_CP192071.1"/>
</dbReference>
<dbReference type="InterPro" id="IPR001296">
    <property type="entry name" value="Glyco_trans_1"/>
</dbReference>
<evidence type="ECO:0000259" key="3">
    <source>
        <dbReference type="Pfam" id="PF00534"/>
    </source>
</evidence>
<evidence type="ECO:0000259" key="4">
    <source>
        <dbReference type="Pfam" id="PF13439"/>
    </source>
</evidence>
<evidence type="ECO:0000256" key="1">
    <source>
        <dbReference type="ARBA" id="ARBA00022676"/>
    </source>
</evidence>
<keyword evidence="6" id="KW-1185">Reference proteome</keyword>
<evidence type="ECO:0000313" key="5">
    <source>
        <dbReference type="EMBL" id="SIS10983.1"/>
    </source>
</evidence>
<dbReference type="PANTHER" id="PTHR12526">
    <property type="entry name" value="GLYCOSYLTRANSFERASE"/>
    <property type="match status" value="1"/>
</dbReference>
<evidence type="ECO:0000256" key="2">
    <source>
        <dbReference type="ARBA" id="ARBA00022679"/>
    </source>
</evidence>
<reference evidence="6" key="1">
    <citation type="submission" date="2017-01" db="EMBL/GenBank/DDBJ databases">
        <authorList>
            <person name="Varghese N."/>
            <person name="Submissions S."/>
        </authorList>
    </citation>
    <scope>NUCLEOTIDE SEQUENCE [LARGE SCALE GENOMIC DNA]</scope>
    <source>
        <strain evidence="6">ATCC 12950</strain>
    </source>
</reference>
<protein>
    <submittedName>
        <fullName evidence="5">Glycosyltransferase involved in cell wall bisynthesis</fullName>
    </submittedName>
</protein>
<keyword evidence="2 5" id="KW-0808">Transferase</keyword>
<dbReference type="Gene3D" id="3.40.50.2000">
    <property type="entry name" value="Glycogen Phosphorylase B"/>
    <property type="match status" value="2"/>
</dbReference>
<proteinExistence type="predicted"/>
<dbReference type="OrthoDB" id="9810929at2"/>
<sequence>MDIAIVTAHELTPDTPAIARELGRGHRVTVYTRSMVKGDGVEHVPAGPDVELSESDLLPYISDFSDGLRRRWREHRPDIIHAYSWSSGLAAIAGSEGLGVPVTQTFHSHYDDTRSAAPVRRLECAIGRRARAVIAACADEESELIRMGVPRRNISVVPHGVDIERFRRQGPAFPRGERPRLLHVGHVGADWAVHALRAVPEAELVIAGGDDQSVERLRALAGEHGVADRVEMLGMVPHTAMPKLMRSADLVLSLPPTVPTGTAALEAMACGIPVIASATGAHLDSVVDGVTGFLTRPDRPLEIAHRIRRLLGDATLRTAIGYAAADRARSRYSVERISMELLRVYEKTCA</sequence>